<keyword evidence="2" id="KW-1185">Reference proteome</keyword>
<name>A0A1H4X1R7_9NOCA</name>
<sequence length="81" mass="8936">MWNRHNDNDILDFALLWEPLGGPGPDNVAAAFAIDVREYHVRLGGAAKSQLARLQQGITSPERIYGLSTIAAFDRDLRTDG</sequence>
<dbReference type="EMBL" id="FNSV01000005">
    <property type="protein sequence ID" value="SEC99455.1"/>
    <property type="molecule type" value="Genomic_DNA"/>
</dbReference>
<dbReference type="OrthoDB" id="4482057at2"/>
<evidence type="ECO:0000313" key="1">
    <source>
        <dbReference type="EMBL" id="SEC99455.1"/>
    </source>
</evidence>
<accession>A0A1H4X1R7</accession>
<proteinExistence type="predicted"/>
<protein>
    <submittedName>
        <fullName evidence="1">Uncharacterized protein</fullName>
    </submittedName>
</protein>
<organism evidence="1 2">
    <name type="scientific">Rhodococcus koreensis</name>
    <dbReference type="NCBI Taxonomy" id="99653"/>
    <lineage>
        <taxon>Bacteria</taxon>
        <taxon>Bacillati</taxon>
        <taxon>Actinomycetota</taxon>
        <taxon>Actinomycetes</taxon>
        <taxon>Mycobacteriales</taxon>
        <taxon>Nocardiaceae</taxon>
        <taxon>Rhodococcus</taxon>
    </lineage>
</organism>
<reference evidence="2" key="1">
    <citation type="submission" date="2016-10" db="EMBL/GenBank/DDBJ databases">
        <authorList>
            <person name="Varghese N."/>
            <person name="Submissions S."/>
        </authorList>
    </citation>
    <scope>NUCLEOTIDE SEQUENCE [LARGE SCALE GENOMIC DNA]</scope>
    <source>
        <strain evidence="2">DSM 44498</strain>
    </source>
</reference>
<dbReference type="RefSeq" id="WP_072936846.1">
    <property type="nucleotide sequence ID" value="NZ_FNSV01000005.1"/>
</dbReference>
<gene>
    <name evidence="1" type="ORF">SAMN04490239_6315</name>
</gene>
<dbReference type="AlphaFoldDB" id="A0A1H4X1R7"/>
<dbReference type="Proteomes" id="UP000183561">
    <property type="component" value="Unassembled WGS sequence"/>
</dbReference>
<evidence type="ECO:0000313" key="2">
    <source>
        <dbReference type="Proteomes" id="UP000183561"/>
    </source>
</evidence>